<comment type="caution">
    <text evidence="3">The sequence shown here is derived from an EMBL/GenBank/DDBJ whole genome shotgun (WGS) entry which is preliminary data.</text>
</comment>
<proteinExistence type="predicted"/>
<evidence type="ECO:0000256" key="1">
    <source>
        <dbReference type="SAM" id="MobiDB-lite"/>
    </source>
</evidence>
<accession>A0AAX6MAF4</accession>
<feature type="region of interest" description="Disordered" evidence="1">
    <location>
        <begin position="188"/>
        <end position="219"/>
    </location>
</feature>
<organism evidence="3 4">
    <name type="scientific">Daldinia eschscholtzii</name>
    <dbReference type="NCBI Taxonomy" id="292717"/>
    <lineage>
        <taxon>Eukaryota</taxon>
        <taxon>Fungi</taxon>
        <taxon>Dikarya</taxon>
        <taxon>Ascomycota</taxon>
        <taxon>Pezizomycotina</taxon>
        <taxon>Sordariomycetes</taxon>
        <taxon>Xylariomycetidae</taxon>
        <taxon>Xylariales</taxon>
        <taxon>Hypoxylaceae</taxon>
        <taxon>Daldinia</taxon>
    </lineage>
</organism>
<dbReference type="AlphaFoldDB" id="A0AAX6MAF4"/>
<evidence type="ECO:0000256" key="2">
    <source>
        <dbReference type="SAM" id="Phobius"/>
    </source>
</evidence>
<gene>
    <name evidence="3" type="ORF">Daesc_009524</name>
</gene>
<sequence>MCYGRLGAQIPPSKTRAVLNTVMDELKVKIDNAHLRSCNDTFWCCESDSSILTADECCNNAFKFTQPIGHVIAQLQSGGVALPLATSSPTTSNLPSTSSLTAEPTIIPPGAVAGLAVEGVVIAVAFIVLGVTIWRNRRLRRKLKEARALTNAQQQQLQQQYQWQAPPLSHAGVAPHMAAYGYVSPPASELPEACNELPGPDPAGTELSSEPRSPKPPGY</sequence>
<protein>
    <submittedName>
        <fullName evidence="3">Uncharacterized protein</fullName>
    </submittedName>
</protein>
<keyword evidence="2" id="KW-0812">Transmembrane</keyword>
<dbReference type="EMBL" id="JBANMG010000009">
    <property type="protein sequence ID" value="KAK6949444.1"/>
    <property type="molecule type" value="Genomic_DNA"/>
</dbReference>
<keyword evidence="4" id="KW-1185">Reference proteome</keyword>
<reference evidence="3 4" key="1">
    <citation type="journal article" date="2024" name="Front Chem Biol">
        <title>Unveiling the potential of Daldinia eschscholtzii MFLUCC 19-0629 through bioactivity and bioinformatics studies for enhanced sustainable agriculture production.</title>
        <authorList>
            <person name="Brooks S."/>
            <person name="Weaver J.A."/>
            <person name="Klomchit A."/>
            <person name="Alharthi S.A."/>
            <person name="Onlamun T."/>
            <person name="Nurani R."/>
            <person name="Vong T.K."/>
            <person name="Alberti F."/>
            <person name="Greco C."/>
        </authorList>
    </citation>
    <scope>NUCLEOTIDE SEQUENCE [LARGE SCALE GENOMIC DNA]</scope>
    <source>
        <strain evidence="3">MFLUCC 19-0629</strain>
    </source>
</reference>
<keyword evidence="2" id="KW-1133">Transmembrane helix</keyword>
<evidence type="ECO:0000313" key="4">
    <source>
        <dbReference type="Proteomes" id="UP001369815"/>
    </source>
</evidence>
<name>A0AAX6MAF4_9PEZI</name>
<feature type="transmembrane region" description="Helical" evidence="2">
    <location>
        <begin position="111"/>
        <end position="134"/>
    </location>
</feature>
<dbReference type="Proteomes" id="UP001369815">
    <property type="component" value="Unassembled WGS sequence"/>
</dbReference>
<keyword evidence="2" id="KW-0472">Membrane</keyword>
<evidence type="ECO:0000313" key="3">
    <source>
        <dbReference type="EMBL" id="KAK6949444.1"/>
    </source>
</evidence>